<name>A0AAE6WZ29_9STAP</name>
<protein>
    <submittedName>
        <fullName evidence="1">Uncharacterized protein</fullName>
    </submittedName>
</protein>
<dbReference type="Proteomes" id="UP000501122">
    <property type="component" value="Chromosome"/>
</dbReference>
<dbReference type="EMBL" id="CP047363">
    <property type="protein sequence ID" value="QIH77434.1"/>
    <property type="molecule type" value="Genomic_DNA"/>
</dbReference>
<accession>A0AAE6WZ29</accession>
<sequence length="70" mass="8106">MKRVDLKLVVQLQQVIITLTEPIIVKVKDVSEIYATGEKDSKKVTTKKVKVTKSLVHDYDDLYIKLIFEE</sequence>
<evidence type="ECO:0000313" key="1">
    <source>
        <dbReference type="EMBL" id="QIH77434.1"/>
    </source>
</evidence>
<dbReference type="RefSeq" id="WP_164952968.1">
    <property type="nucleotide sequence ID" value="NZ_CP046590.1"/>
</dbReference>
<proteinExistence type="predicted"/>
<evidence type="ECO:0000313" key="2">
    <source>
        <dbReference type="Proteomes" id="UP000501122"/>
    </source>
</evidence>
<reference evidence="1" key="1">
    <citation type="journal article" date="2020" name="Antimicrob. Agents Chemother.">
        <title>The novel macrolide resistance genes mef(D), msr(F) and msr(H) are present on resistance islands in Macrococcus canis, Macrococcus caseolyticus and Staphylococcus aureus.</title>
        <authorList>
            <person name="Schwendener S."/>
            <person name="Dona V."/>
            <person name="Perreten V."/>
        </authorList>
    </citation>
    <scope>NUCLEOTIDE SEQUENCE</scope>
    <source>
        <strain evidence="1">Epi0076A</strain>
    </source>
</reference>
<gene>
    <name evidence="1" type="ORF">GTN30_01980</name>
</gene>
<organism evidence="1 2">
    <name type="scientific">Macrococcoides canis</name>
    <dbReference type="NCBI Taxonomy" id="1855823"/>
    <lineage>
        <taxon>Bacteria</taxon>
        <taxon>Bacillati</taxon>
        <taxon>Bacillota</taxon>
        <taxon>Bacilli</taxon>
        <taxon>Bacillales</taxon>
        <taxon>Staphylococcaceae</taxon>
        <taxon>Macrococcoides</taxon>
    </lineage>
</organism>
<dbReference type="AlphaFoldDB" id="A0AAE6WZ29"/>